<keyword evidence="7" id="KW-1185">Reference proteome</keyword>
<accession>A0AAW1UTZ1</accession>
<keyword evidence="3" id="KW-0012">Acyltransferase</keyword>
<comment type="similarity">
    <text evidence="1">Belongs to the 1-acyl-sn-glycerol-3-phosphate acyltransferase family.</text>
</comment>
<dbReference type="CDD" id="cd07990">
    <property type="entry name" value="LPLAT_LCLAT1-like"/>
    <property type="match status" value="1"/>
</dbReference>
<dbReference type="Proteomes" id="UP001431783">
    <property type="component" value="Unassembled WGS sequence"/>
</dbReference>
<name>A0AAW1UTZ1_9CUCU</name>
<dbReference type="AlphaFoldDB" id="A0AAW1UTZ1"/>
<gene>
    <name evidence="6" type="ORF">WA026_019233</name>
</gene>
<dbReference type="InterPro" id="IPR002123">
    <property type="entry name" value="Plipid/glycerol_acylTrfase"/>
</dbReference>
<evidence type="ECO:0000256" key="1">
    <source>
        <dbReference type="ARBA" id="ARBA00008655"/>
    </source>
</evidence>
<organism evidence="6 7">
    <name type="scientific">Henosepilachna vigintioctopunctata</name>
    <dbReference type="NCBI Taxonomy" id="420089"/>
    <lineage>
        <taxon>Eukaryota</taxon>
        <taxon>Metazoa</taxon>
        <taxon>Ecdysozoa</taxon>
        <taxon>Arthropoda</taxon>
        <taxon>Hexapoda</taxon>
        <taxon>Insecta</taxon>
        <taxon>Pterygota</taxon>
        <taxon>Neoptera</taxon>
        <taxon>Endopterygota</taxon>
        <taxon>Coleoptera</taxon>
        <taxon>Polyphaga</taxon>
        <taxon>Cucujiformia</taxon>
        <taxon>Coccinelloidea</taxon>
        <taxon>Coccinellidae</taxon>
        <taxon>Epilachninae</taxon>
        <taxon>Epilachnini</taxon>
        <taxon>Henosepilachna</taxon>
    </lineage>
</organism>
<evidence type="ECO:0000313" key="7">
    <source>
        <dbReference type="Proteomes" id="UP001431783"/>
    </source>
</evidence>
<dbReference type="GO" id="GO:0036149">
    <property type="term" value="P:phosphatidylinositol acyl-chain remodeling"/>
    <property type="evidence" value="ECO:0007669"/>
    <property type="project" value="TreeGrafter"/>
</dbReference>
<evidence type="ECO:0000256" key="3">
    <source>
        <dbReference type="ARBA" id="ARBA00023315"/>
    </source>
</evidence>
<dbReference type="InterPro" id="IPR032098">
    <property type="entry name" value="Acyltransf_C"/>
</dbReference>
<keyword evidence="4" id="KW-1133">Transmembrane helix</keyword>
<dbReference type="Pfam" id="PF16076">
    <property type="entry name" value="Acyltransf_C"/>
    <property type="match status" value="1"/>
</dbReference>
<sequence>MNDVNIFVIVKAALRTTFVFVCHIYYLSYLTWMVILLPLKTLGFKSIYYKIEGEMQYGMLRIVAMWNHYSGYEVLEAGDDITECLEERTLVLVNHQSAGDIAILFSAFINKRQILPNIMWILENFLKYSTIGVVCWIHHDFFIFQGKDIRQRSLEDLKNHIGEYYKPLQRKWLVLFPEGGFLSKRRQRSQEYGQRNSLPHVEHVTIPRIGALETVINTLKPKNSINNLNSATNDLSNQHLKYILDITIGYPNGEPMSILSVLFGHQRPFQTTVYYRLYPISEVPQSNEELQKWILERWVEKEKMLEDFYRSGKFPQTAHSKAPTLVKQNMSDFLILQAKFAASFFSQYLLIKLIYHILNI</sequence>
<dbReference type="PANTHER" id="PTHR10983">
    <property type="entry name" value="1-ACYLGLYCEROL-3-PHOSPHATE ACYLTRANSFERASE-RELATED"/>
    <property type="match status" value="1"/>
</dbReference>
<keyword evidence="4" id="KW-0812">Transmembrane</keyword>
<dbReference type="GO" id="GO:0005783">
    <property type="term" value="C:endoplasmic reticulum"/>
    <property type="evidence" value="ECO:0007669"/>
    <property type="project" value="TreeGrafter"/>
</dbReference>
<evidence type="ECO:0000259" key="5">
    <source>
        <dbReference type="SMART" id="SM00563"/>
    </source>
</evidence>
<protein>
    <recommendedName>
        <fullName evidence="5">Phospholipid/glycerol acyltransferase domain-containing protein</fullName>
    </recommendedName>
</protein>
<feature type="transmembrane region" description="Helical" evidence="4">
    <location>
        <begin position="12"/>
        <end position="37"/>
    </location>
</feature>
<dbReference type="EMBL" id="JARQZJ010000103">
    <property type="protein sequence ID" value="KAK9886976.1"/>
    <property type="molecule type" value="Genomic_DNA"/>
</dbReference>
<dbReference type="SMART" id="SM00563">
    <property type="entry name" value="PlsC"/>
    <property type="match status" value="1"/>
</dbReference>
<dbReference type="PANTHER" id="PTHR10983:SF2">
    <property type="entry name" value="ACYL-COA:LYSOPHOSPHATIDYLGLYCEROL ACYLTRANSFERASE 1"/>
    <property type="match status" value="1"/>
</dbReference>
<proteinExistence type="inferred from homology"/>
<evidence type="ECO:0000256" key="2">
    <source>
        <dbReference type="ARBA" id="ARBA00022679"/>
    </source>
</evidence>
<keyword evidence="2" id="KW-0808">Transferase</keyword>
<keyword evidence="4" id="KW-0472">Membrane</keyword>
<dbReference type="GO" id="GO:0016746">
    <property type="term" value="F:acyltransferase activity"/>
    <property type="evidence" value="ECO:0007669"/>
    <property type="project" value="UniProtKB-KW"/>
</dbReference>
<reference evidence="6 7" key="1">
    <citation type="submission" date="2023-03" db="EMBL/GenBank/DDBJ databases">
        <title>Genome insight into feeding habits of ladybird beetles.</title>
        <authorList>
            <person name="Li H.-S."/>
            <person name="Huang Y.-H."/>
            <person name="Pang H."/>
        </authorList>
    </citation>
    <scope>NUCLEOTIDE SEQUENCE [LARGE SCALE GENOMIC DNA]</scope>
    <source>
        <strain evidence="6">SYSU_2023b</strain>
        <tissue evidence="6">Whole body</tissue>
    </source>
</reference>
<feature type="domain" description="Phospholipid/glycerol acyltransferase" evidence="5">
    <location>
        <begin position="89"/>
        <end position="213"/>
    </location>
</feature>
<evidence type="ECO:0000313" key="6">
    <source>
        <dbReference type="EMBL" id="KAK9886976.1"/>
    </source>
</evidence>
<evidence type="ECO:0000256" key="4">
    <source>
        <dbReference type="SAM" id="Phobius"/>
    </source>
</evidence>
<comment type="caution">
    <text evidence="6">The sequence shown here is derived from an EMBL/GenBank/DDBJ whole genome shotgun (WGS) entry which is preliminary data.</text>
</comment>